<name>A0A2H0BRE0_9BACT</name>
<dbReference type="Proteomes" id="UP000231581">
    <property type="component" value="Unassembled WGS sequence"/>
</dbReference>
<comment type="caution">
    <text evidence="1">The sequence shown here is derived from an EMBL/GenBank/DDBJ whole genome shotgun (WGS) entry which is preliminary data.</text>
</comment>
<gene>
    <name evidence="1" type="ORF">COX00_04320</name>
</gene>
<protein>
    <submittedName>
        <fullName evidence="1">Uncharacterized protein</fullName>
    </submittedName>
</protein>
<proteinExistence type="predicted"/>
<reference evidence="1 2" key="1">
    <citation type="submission" date="2017-09" db="EMBL/GenBank/DDBJ databases">
        <title>Depth-based differentiation of microbial function through sediment-hosted aquifers and enrichment of novel symbionts in the deep terrestrial subsurface.</title>
        <authorList>
            <person name="Probst A.J."/>
            <person name="Ladd B."/>
            <person name="Jarett J.K."/>
            <person name="Geller-Mcgrath D.E."/>
            <person name="Sieber C.M."/>
            <person name="Emerson J.B."/>
            <person name="Anantharaman K."/>
            <person name="Thomas B.C."/>
            <person name="Malmstrom R."/>
            <person name="Stieglmeier M."/>
            <person name="Klingl A."/>
            <person name="Woyke T."/>
            <person name="Ryan C.M."/>
            <person name="Banfield J.F."/>
        </authorList>
    </citation>
    <scope>NUCLEOTIDE SEQUENCE [LARGE SCALE GENOMIC DNA]</scope>
    <source>
        <strain evidence="1">CG22_combo_CG10-13_8_21_14_all_47_17</strain>
    </source>
</reference>
<accession>A0A2H0BRE0</accession>
<evidence type="ECO:0000313" key="2">
    <source>
        <dbReference type="Proteomes" id="UP000231581"/>
    </source>
</evidence>
<dbReference type="EMBL" id="PCSZ01000076">
    <property type="protein sequence ID" value="PIP60253.1"/>
    <property type="molecule type" value="Genomic_DNA"/>
</dbReference>
<organism evidence="1 2">
    <name type="scientific">Candidatus Uhrbacteria bacterium CG22_combo_CG10-13_8_21_14_all_47_17</name>
    <dbReference type="NCBI Taxonomy" id="1975041"/>
    <lineage>
        <taxon>Bacteria</taxon>
        <taxon>Candidatus Uhriibacteriota</taxon>
    </lineage>
</organism>
<sequence>MRTFQLGALTAKLVLPSWCREALEKRCFRGVDIAAAGNFNRWSNFIDMIYDRRFTDPLMEIVQDIIEEREADLDQGFTEAFTVPFIEPVGWTSILPVDLLSIEDLRQMETEARWSALFVVNESVLAPQTSLVSMTLKICRDNLGHADFACLVKDLRPGPLPNARFRGDMTEKTGYAWFNLRHPGGQDLVELEL</sequence>
<evidence type="ECO:0000313" key="1">
    <source>
        <dbReference type="EMBL" id="PIP60253.1"/>
    </source>
</evidence>
<dbReference type="AlphaFoldDB" id="A0A2H0BRE0"/>